<keyword evidence="1" id="KW-0092">Biotin</keyword>
<name>A0ABW8UJK0_9LACT</name>
<dbReference type="InterPro" id="IPR000089">
    <property type="entry name" value="Biotin_lipoyl"/>
</dbReference>
<evidence type="ECO:0000256" key="1">
    <source>
        <dbReference type="ARBA" id="ARBA00023267"/>
    </source>
</evidence>
<dbReference type="PANTHER" id="PTHR45266:SF3">
    <property type="entry name" value="OXALOACETATE DECARBOXYLASE ALPHA CHAIN"/>
    <property type="match status" value="1"/>
</dbReference>
<evidence type="ECO:0000259" key="3">
    <source>
        <dbReference type="PROSITE" id="PS50968"/>
    </source>
</evidence>
<accession>A0ABW8UJK0</accession>
<dbReference type="PANTHER" id="PTHR45266">
    <property type="entry name" value="OXALOACETATE DECARBOXYLASE ALPHA CHAIN"/>
    <property type="match status" value="1"/>
</dbReference>
<evidence type="ECO:0000313" key="5">
    <source>
        <dbReference type="Proteomes" id="UP001625374"/>
    </source>
</evidence>
<dbReference type="SUPFAM" id="SSF51230">
    <property type="entry name" value="Single hybrid motif"/>
    <property type="match status" value="1"/>
</dbReference>
<dbReference type="InterPro" id="IPR050709">
    <property type="entry name" value="Biotin_Carboxyl_Carrier/Decarb"/>
</dbReference>
<feature type="compositionally biased region" description="Polar residues" evidence="2">
    <location>
        <begin position="40"/>
        <end position="50"/>
    </location>
</feature>
<proteinExistence type="predicted"/>
<dbReference type="InterPro" id="IPR001882">
    <property type="entry name" value="Biotin_BS"/>
</dbReference>
<dbReference type="InterPro" id="IPR011053">
    <property type="entry name" value="Single_hybrid_motif"/>
</dbReference>
<sequence length="122" mass="12912">MKNYKITVDGKTYAVSVEEVNESVGAAKDSLKNTSKEQEMLQTTQSQPAPASSGIDITAPMPGTIIDVRVQAGATVKAGQVICVLEAMKMENEIVAPEDGTISEMKISKGTQVEAGELLVKI</sequence>
<reference evidence="4 5" key="1">
    <citation type="submission" date="2024-08" db="EMBL/GenBank/DDBJ databases">
        <authorList>
            <person name="Arias E."/>
        </authorList>
    </citation>
    <scope>NUCLEOTIDE SEQUENCE [LARGE SCALE GENOMIC DNA]</scope>
    <source>
        <strain evidence="4 5">FAM 24106</strain>
    </source>
</reference>
<evidence type="ECO:0000313" key="4">
    <source>
        <dbReference type="EMBL" id="MFL2103091.1"/>
    </source>
</evidence>
<feature type="region of interest" description="Disordered" evidence="2">
    <location>
        <begin position="26"/>
        <end position="58"/>
    </location>
</feature>
<gene>
    <name evidence="4" type="ORF">ACEN37_07455</name>
</gene>
<comment type="caution">
    <text evidence="4">The sequence shown here is derived from an EMBL/GenBank/DDBJ whole genome shotgun (WGS) entry which is preliminary data.</text>
</comment>
<organism evidence="4 5">
    <name type="scientific">Marinilactibacillus psychrotolerans</name>
    <dbReference type="NCBI Taxonomy" id="191770"/>
    <lineage>
        <taxon>Bacteria</taxon>
        <taxon>Bacillati</taxon>
        <taxon>Bacillota</taxon>
        <taxon>Bacilli</taxon>
        <taxon>Lactobacillales</taxon>
        <taxon>Carnobacteriaceae</taxon>
        <taxon>Marinilactibacillus</taxon>
    </lineage>
</organism>
<dbReference type="Pfam" id="PF00364">
    <property type="entry name" value="Biotin_lipoyl"/>
    <property type="match status" value="1"/>
</dbReference>
<dbReference type="RefSeq" id="WP_072693425.1">
    <property type="nucleotide sequence ID" value="NZ_BKBH01000013.1"/>
</dbReference>
<keyword evidence="5" id="KW-1185">Reference proteome</keyword>
<dbReference type="PROSITE" id="PS50968">
    <property type="entry name" value="BIOTINYL_LIPOYL"/>
    <property type="match status" value="1"/>
</dbReference>
<dbReference type="CDD" id="cd06850">
    <property type="entry name" value="biotinyl_domain"/>
    <property type="match status" value="1"/>
</dbReference>
<protein>
    <submittedName>
        <fullName evidence="4">Biotin/lipoyl-containing protein</fullName>
    </submittedName>
</protein>
<dbReference type="EMBL" id="JBGQQK010000019">
    <property type="protein sequence ID" value="MFL2103091.1"/>
    <property type="molecule type" value="Genomic_DNA"/>
</dbReference>
<dbReference type="PROSITE" id="PS00188">
    <property type="entry name" value="BIOTIN"/>
    <property type="match status" value="1"/>
</dbReference>
<evidence type="ECO:0000256" key="2">
    <source>
        <dbReference type="SAM" id="MobiDB-lite"/>
    </source>
</evidence>
<dbReference type="Gene3D" id="2.40.50.100">
    <property type="match status" value="1"/>
</dbReference>
<dbReference type="Proteomes" id="UP001625374">
    <property type="component" value="Unassembled WGS sequence"/>
</dbReference>
<feature type="compositionally biased region" description="Basic and acidic residues" evidence="2">
    <location>
        <begin position="29"/>
        <end position="39"/>
    </location>
</feature>
<feature type="domain" description="Lipoyl-binding" evidence="3">
    <location>
        <begin position="44"/>
        <end position="122"/>
    </location>
</feature>